<feature type="region of interest" description="Disordered" evidence="1">
    <location>
        <begin position="1"/>
        <end position="31"/>
    </location>
</feature>
<dbReference type="Proteomes" id="UP001472677">
    <property type="component" value="Unassembled WGS sequence"/>
</dbReference>
<organism evidence="2 3">
    <name type="scientific">Hibiscus sabdariffa</name>
    <name type="common">roselle</name>
    <dbReference type="NCBI Taxonomy" id="183260"/>
    <lineage>
        <taxon>Eukaryota</taxon>
        <taxon>Viridiplantae</taxon>
        <taxon>Streptophyta</taxon>
        <taxon>Embryophyta</taxon>
        <taxon>Tracheophyta</taxon>
        <taxon>Spermatophyta</taxon>
        <taxon>Magnoliopsida</taxon>
        <taxon>eudicotyledons</taxon>
        <taxon>Gunneridae</taxon>
        <taxon>Pentapetalae</taxon>
        <taxon>rosids</taxon>
        <taxon>malvids</taxon>
        <taxon>Malvales</taxon>
        <taxon>Malvaceae</taxon>
        <taxon>Malvoideae</taxon>
        <taxon>Hibiscus</taxon>
    </lineage>
</organism>
<name>A0ABR2FQ18_9ROSI</name>
<accession>A0ABR2FQ18</accession>
<reference evidence="2 3" key="1">
    <citation type="journal article" date="2024" name="G3 (Bethesda)">
        <title>Genome assembly of Hibiscus sabdariffa L. provides insights into metabolisms of medicinal natural products.</title>
        <authorList>
            <person name="Kim T."/>
        </authorList>
    </citation>
    <scope>NUCLEOTIDE SEQUENCE [LARGE SCALE GENOMIC DNA]</scope>
    <source>
        <strain evidence="2">TK-2024</strain>
        <tissue evidence="2">Old leaves</tissue>
    </source>
</reference>
<evidence type="ECO:0000256" key="1">
    <source>
        <dbReference type="SAM" id="MobiDB-lite"/>
    </source>
</evidence>
<proteinExistence type="predicted"/>
<comment type="caution">
    <text evidence="2">The sequence shown here is derived from an EMBL/GenBank/DDBJ whole genome shotgun (WGS) entry which is preliminary data.</text>
</comment>
<feature type="region of interest" description="Disordered" evidence="1">
    <location>
        <begin position="56"/>
        <end position="88"/>
    </location>
</feature>
<evidence type="ECO:0000313" key="3">
    <source>
        <dbReference type="Proteomes" id="UP001472677"/>
    </source>
</evidence>
<protein>
    <submittedName>
        <fullName evidence="2">Uncharacterized protein</fullName>
    </submittedName>
</protein>
<keyword evidence="3" id="KW-1185">Reference proteome</keyword>
<evidence type="ECO:0000313" key="2">
    <source>
        <dbReference type="EMBL" id="KAK8584103.1"/>
    </source>
</evidence>
<dbReference type="EMBL" id="JBBPBM010000005">
    <property type="protein sequence ID" value="KAK8584103.1"/>
    <property type="molecule type" value="Genomic_DNA"/>
</dbReference>
<gene>
    <name evidence="2" type="ORF">V6N12_068353</name>
</gene>
<sequence>MGQADRAVAAGSRGHDRAPWDKTMAGSADMTKRRGLVRSTVWPAKEKRVGATLRQVPISKRADAVGPHRARQGPGRSQERGRGARHSPGAACAAQRTGLSGCTRCHEGRCLASLLTTRQCNNNAKECRASGKGTLIVPERPRQELAALKMRALFNRPIIGHATILGHMHVVHHPGSLIACRLGRQQASCQATPGTLLRETTGMHQPVSCSANTTTTRTKRHGRTTAAANMKIRQKKGSYITNLIPARRQKEKKDEI</sequence>